<feature type="transmembrane region" description="Helical" evidence="7">
    <location>
        <begin position="101"/>
        <end position="119"/>
    </location>
</feature>
<organism evidence="8 9">
    <name type="scientific">Chironomus riparius</name>
    <dbReference type="NCBI Taxonomy" id="315576"/>
    <lineage>
        <taxon>Eukaryota</taxon>
        <taxon>Metazoa</taxon>
        <taxon>Ecdysozoa</taxon>
        <taxon>Arthropoda</taxon>
        <taxon>Hexapoda</taxon>
        <taxon>Insecta</taxon>
        <taxon>Pterygota</taxon>
        <taxon>Neoptera</taxon>
        <taxon>Endopterygota</taxon>
        <taxon>Diptera</taxon>
        <taxon>Nematocera</taxon>
        <taxon>Chironomoidea</taxon>
        <taxon>Chironomidae</taxon>
        <taxon>Chironominae</taxon>
        <taxon>Chironomus</taxon>
    </lineage>
</organism>
<comment type="subcellular location">
    <subcellularLocation>
        <location evidence="1">Endomembrane system</location>
        <topology evidence="1">Multi-pass membrane protein</topology>
    </subcellularLocation>
</comment>
<dbReference type="OrthoDB" id="370281at2759"/>
<gene>
    <name evidence="8" type="ORF">CHIRRI_LOCUS3687</name>
</gene>
<dbReference type="Pfam" id="PF07690">
    <property type="entry name" value="MFS_1"/>
    <property type="match status" value="1"/>
</dbReference>
<dbReference type="PANTHER" id="PTHR23510">
    <property type="entry name" value="INNER MEMBRANE TRANSPORT PROTEIN YAJR"/>
    <property type="match status" value="1"/>
</dbReference>
<dbReference type="InterPro" id="IPR051068">
    <property type="entry name" value="MFS_Domain-Containing_Protein"/>
</dbReference>
<accession>A0A9N9RNU8</accession>
<dbReference type="SUPFAM" id="SSF103473">
    <property type="entry name" value="MFS general substrate transporter"/>
    <property type="match status" value="1"/>
</dbReference>
<feature type="transmembrane region" description="Helical" evidence="7">
    <location>
        <begin position="466"/>
        <end position="486"/>
    </location>
</feature>
<feature type="region of interest" description="Disordered" evidence="6">
    <location>
        <begin position="1"/>
        <end position="23"/>
    </location>
</feature>
<evidence type="ECO:0000313" key="9">
    <source>
        <dbReference type="Proteomes" id="UP001153620"/>
    </source>
</evidence>
<evidence type="ECO:0000256" key="7">
    <source>
        <dbReference type="SAM" id="Phobius"/>
    </source>
</evidence>
<sequence length="510" mass="56488">MGNFKDENGNAEKLANGNPQKFHESKAEKAERFKSLYIVYFTLFLQSLGLAIAMTGIWPYLNKLDPSSTKGFYSIIVAANPLGQFIFSPLIGFWTNKSTSIRVPIIASLVIFMISNALYTSLDLIEDGVKYWMLIIRFFTGVASANIAVGRSYISAATKVDERTHALSMASLAQVTGFIVGPLLQALFTTIGDGFQLPGGMMFSMYTAPGWVNVLFGAANIIILMPHFFQDHNIAVREQMFIQGKESAKETWKSVKLDQGIIWSLIFSYFIVAFNLVILESLATPLTMDQFAFSRKETLKWNGILVGIGALVSCIIFGLLPRVSKMYKEIDILIWAGLFVAVLGKILYIPYRNDSPKLAVDREYMDANGTICYYEDDHPEVLGCPISTQPWCADQPALGIPEFVIGYFLGVIGYPIGVTLIQSLFSKTLGARPQGTWMGIMLASGSMSRIVGPLIVVGSYTSFGTGWTFGWITIFMMIPIALLYVLRHRLSLETPKNLDLDMANNNPQSA</sequence>
<feature type="compositionally biased region" description="Basic and acidic residues" evidence="6">
    <location>
        <begin position="1"/>
        <end position="10"/>
    </location>
</feature>
<dbReference type="PANTHER" id="PTHR23510:SF3">
    <property type="entry name" value="MAJOR FACILITATOR SUPERFAMILY DOMAIN-CONTAINING PROTEIN 8"/>
    <property type="match status" value="1"/>
</dbReference>
<dbReference type="EMBL" id="OU895877">
    <property type="protein sequence ID" value="CAG9800749.1"/>
    <property type="molecule type" value="Genomic_DNA"/>
</dbReference>
<dbReference type="Proteomes" id="UP001153620">
    <property type="component" value="Chromosome 1"/>
</dbReference>
<reference evidence="8" key="1">
    <citation type="submission" date="2022-01" db="EMBL/GenBank/DDBJ databases">
        <authorList>
            <person name="King R."/>
        </authorList>
    </citation>
    <scope>NUCLEOTIDE SEQUENCE</scope>
</reference>
<evidence type="ECO:0000313" key="8">
    <source>
        <dbReference type="EMBL" id="CAG9800749.1"/>
    </source>
</evidence>
<feature type="transmembrane region" description="Helical" evidence="7">
    <location>
        <begin position="72"/>
        <end position="94"/>
    </location>
</feature>
<name>A0A9N9RNU8_9DIPT</name>
<reference evidence="8" key="2">
    <citation type="submission" date="2022-10" db="EMBL/GenBank/DDBJ databases">
        <authorList>
            <consortium name="ENA_rothamsted_submissions"/>
            <consortium name="culmorum"/>
            <person name="King R."/>
        </authorList>
    </citation>
    <scope>NUCLEOTIDE SEQUENCE</scope>
</reference>
<feature type="transmembrane region" description="Helical" evidence="7">
    <location>
        <begin position="131"/>
        <end position="154"/>
    </location>
</feature>
<evidence type="ECO:0008006" key="10">
    <source>
        <dbReference type="Google" id="ProtNLM"/>
    </source>
</evidence>
<evidence type="ECO:0000256" key="5">
    <source>
        <dbReference type="ARBA" id="ARBA00023136"/>
    </source>
</evidence>
<proteinExistence type="predicted"/>
<evidence type="ECO:0000256" key="6">
    <source>
        <dbReference type="SAM" id="MobiDB-lite"/>
    </source>
</evidence>
<evidence type="ECO:0000256" key="1">
    <source>
        <dbReference type="ARBA" id="ARBA00004127"/>
    </source>
</evidence>
<keyword evidence="5 7" id="KW-0472">Membrane</keyword>
<dbReference type="GO" id="GO:0005765">
    <property type="term" value="C:lysosomal membrane"/>
    <property type="evidence" value="ECO:0007669"/>
    <property type="project" value="TreeGrafter"/>
</dbReference>
<feature type="transmembrane region" description="Helical" evidence="7">
    <location>
        <begin position="299"/>
        <end position="320"/>
    </location>
</feature>
<dbReference type="GO" id="GO:0022857">
    <property type="term" value="F:transmembrane transporter activity"/>
    <property type="evidence" value="ECO:0007669"/>
    <property type="project" value="InterPro"/>
</dbReference>
<feature type="transmembrane region" description="Helical" evidence="7">
    <location>
        <begin position="332"/>
        <end position="351"/>
    </location>
</feature>
<keyword evidence="2" id="KW-0813">Transport</keyword>
<feature type="transmembrane region" description="Helical" evidence="7">
    <location>
        <begin position="437"/>
        <end position="460"/>
    </location>
</feature>
<evidence type="ECO:0000256" key="2">
    <source>
        <dbReference type="ARBA" id="ARBA00022448"/>
    </source>
</evidence>
<dbReference type="InterPro" id="IPR011701">
    <property type="entry name" value="MFS"/>
</dbReference>
<feature type="transmembrane region" description="Helical" evidence="7">
    <location>
        <begin position="261"/>
        <end position="279"/>
    </location>
</feature>
<dbReference type="Gene3D" id="1.20.1250.20">
    <property type="entry name" value="MFS general substrate transporter like domains"/>
    <property type="match status" value="1"/>
</dbReference>
<dbReference type="InterPro" id="IPR036259">
    <property type="entry name" value="MFS_trans_sf"/>
</dbReference>
<feature type="transmembrane region" description="Helical" evidence="7">
    <location>
        <begin position="36"/>
        <end position="60"/>
    </location>
</feature>
<feature type="transmembrane region" description="Helical" evidence="7">
    <location>
        <begin position="208"/>
        <end position="229"/>
    </location>
</feature>
<evidence type="ECO:0000256" key="3">
    <source>
        <dbReference type="ARBA" id="ARBA00022692"/>
    </source>
</evidence>
<dbReference type="CDD" id="cd17326">
    <property type="entry name" value="MFS_MFSD8"/>
    <property type="match status" value="1"/>
</dbReference>
<keyword evidence="9" id="KW-1185">Reference proteome</keyword>
<evidence type="ECO:0000256" key="4">
    <source>
        <dbReference type="ARBA" id="ARBA00022989"/>
    </source>
</evidence>
<feature type="transmembrane region" description="Helical" evidence="7">
    <location>
        <begin position="166"/>
        <end position="188"/>
    </location>
</feature>
<keyword evidence="4 7" id="KW-1133">Transmembrane helix</keyword>
<dbReference type="GO" id="GO:0012505">
    <property type="term" value="C:endomembrane system"/>
    <property type="evidence" value="ECO:0007669"/>
    <property type="project" value="UniProtKB-SubCell"/>
</dbReference>
<protein>
    <recommendedName>
        <fullName evidence="10">Major facilitator superfamily (MFS) profile domain-containing protein</fullName>
    </recommendedName>
</protein>
<dbReference type="AlphaFoldDB" id="A0A9N9RNU8"/>
<feature type="transmembrane region" description="Helical" evidence="7">
    <location>
        <begin position="404"/>
        <end position="425"/>
    </location>
</feature>
<keyword evidence="3 7" id="KW-0812">Transmembrane</keyword>